<dbReference type="SMART" id="SM00345">
    <property type="entry name" value="HTH_GNTR"/>
    <property type="match status" value="1"/>
</dbReference>
<evidence type="ECO:0000256" key="3">
    <source>
        <dbReference type="ARBA" id="ARBA00023163"/>
    </source>
</evidence>
<dbReference type="PANTHER" id="PTHR43537">
    <property type="entry name" value="TRANSCRIPTIONAL REGULATOR, GNTR FAMILY"/>
    <property type="match status" value="1"/>
</dbReference>
<evidence type="ECO:0000259" key="4">
    <source>
        <dbReference type="PROSITE" id="PS50949"/>
    </source>
</evidence>
<sequence length="247" mass="26821">MSRTIEQIKEKISQGGLKPGDKLPTLNELAVEMGVSRTVIREAVISLSSDGVLESKHGVGVFVRDKSAGPAAPTLSDAVLAPLSKFKTSFMDLLELRMAFEVHAAGLAAARRSWGQESAIWDAAAKFEEALDADDDLDDRDVAFHRAIAEATNNSAFIEFFNLMSANMMPRPAFSRALNPTLITPEYIQHTVQEHRAICEGISSGDATRAADAMRAHLQRSHKRYRGFQESAVSPLSNVAPEAADAK</sequence>
<dbReference type="Pfam" id="PF00392">
    <property type="entry name" value="GntR"/>
    <property type="match status" value="1"/>
</dbReference>
<dbReference type="PRINTS" id="PR00035">
    <property type="entry name" value="HTHGNTR"/>
</dbReference>
<keyword evidence="2" id="KW-0238">DNA-binding</keyword>
<evidence type="ECO:0000256" key="2">
    <source>
        <dbReference type="ARBA" id="ARBA00023125"/>
    </source>
</evidence>
<keyword evidence="6" id="KW-1185">Reference proteome</keyword>
<comment type="caution">
    <text evidence="5">The sequence shown here is derived from an EMBL/GenBank/DDBJ whole genome shotgun (WGS) entry which is preliminary data.</text>
</comment>
<dbReference type="SUPFAM" id="SSF46785">
    <property type="entry name" value="Winged helix' DNA-binding domain"/>
    <property type="match status" value="1"/>
</dbReference>
<evidence type="ECO:0000313" key="6">
    <source>
        <dbReference type="Proteomes" id="UP001172645"/>
    </source>
</evidence>
<evidence type="ECO:0000256" key="1">
    <source>
        <dbReference type="ARBA" id="ARBA00023015"/>
    </source>
</evidence>
<dbReference type="EMBL" id="JARFYM010000038">
    <property type="protein sequence ID" value="MDL2403115.1"/>
    <property type="molecule type" value="Genomic_DNA"/>
</dbReference>
<keyword evidence="1" id="KW-0805">Transcription regulation</keyword>
<evidence type="ECO:0000313" key="5">
    <source>
        <dbReference type="EMBL" id="MDL2403115.1"/>
    </source>
</evidence>
<dbReference type="InterPro" id="IPR011711">
    <property type="entry name" value="GntR_C"/>
</dbReference>
<name>A0ABT7K563_9HYPH</name>
<dbReference type="Pfam" id="PF07729">
    <property type="entry name" value="FCD"/>
    <property type="match status" value="1"/>
</dbReference>
<accession>A0ABT7K563</accession>
<gene>
    <name evidence="5" type="ORF">PY649_29925</name>
</gene>
<dbReference type="InterPro" id="IPR008920">
    <property type="entry name" value="TF_FadR/GntR_C"/>
</dbReference>
<dbReference type="Gene3D" id="1.10.10.10">
    <property type="entry name" value="Winged helix-like DNA-binding domain superfamily/Winged helix DNA-binding domain"/>
    <property type="match status" value="1"/>
</dbReference>
<dbReference type="Gene3D" id="1.20.120.530">
    <property type="entry name" value="GntR ligand-binding domain-like"/>
    <property type="match status" value="1"/>
</dbReference>
<dbReference type="InterPro" id="IPR036388">
    <property type="entry name" value="WH-like_DNA-bd_sf"/>
</dbReference>
<dbReference type="InterPro" id="IPR000524">
    <property type="entry name" value="Tscrpt_reg_HTH_GntR"/>
</dbReference>
<dbReference type="SUPFAM" id="SSF48008">
    <property type="entry name" value="GntR ligand-binding domain-like"/>
    <property type="match status" value="1"/>
</dbReference>
<reference evidence="5" key="1">
    <citation type="submission" date="2023-06" db="EMBL/GenBank/DDBJ databases">
        <title>Phylogenetic Diversity of Rhizobium strains.</title>
        <authorList>
            <person name="Moura F.T."/>
            <person name="Helene L.C.F."/>
            <person name="Hungria M."/>
        </authorList>
    </citation>
    <scope>NUCLEOTIDE SEQUENCE</scope>
    <source>
        <strain evidence="5">CCGE526</strain>
    </source>
</reference>
<dbReference type="PROSITE" id="PS50949">
    <property type="entry name" value="HTH_GNTR"/>
    <property type="match status" value="1"/>
</dbReference>
<organism evidence="5 6">
    <name type="scientific">Rhizobium mayense</name>
    <dbReference type="NCBI Taxonomy" id="1312184"/>
    <lineage>
        <taxon>Bacteria</taxon>
        <taxon>Pseudomonadati</taxon>
        <taxon>Pseudomonadota</taxon>
        <taxon>Alphaproteobacteria</taxon>
        <taxon>Hyphomicrobiales</taxon>
        <taxon>Rhizobiaceae</taxon>
        <taxon>Rhizobium/Agrobacterium group</taxon>
        <taxon>Rhizobium</taxon>
    </lineage>
</organism>
<dbReference type="SMART" id="SM00895">
    <property type="entry name" value="FCD"/>
    <property type="match status" value="1"/>
</dbReference>
<keyword evidence="3" id="KW-0804">Transcription</keyword>
<dbReference type="InterPro" id="IPR036390">
    <property type="entry name" value="WH_DNA-bd_sf"/>
</dbReference>
<proteinExistence type="predicted"/>
<dbReference type="CDD" id="cd07377">
    <property type="entry name" value="WHTH_GntR"/>
    <property type="match status" value="1"/>
</dbReference>
<protein>
    <submittedName>
        <fullName evidence="5">FadR/GntR family transcriptional regulator</fullName>
    </submittedName>
</protein>
<dbReference type="PANTHER" id="PTHR43537:SF51">
    <property type="entry name" value="HTH-TYPE TRANSCRIPTIONAL REGULATOR LGOR-RELATED"/>
    <property type="match status" value="1"/>
</dbReference>
<feature type="domain" description="HTH gntR-type" evidence="4">
    <location>
        <begin position="1"/>
        <end position="66"/>
    </location>
</feature>
<dbReference type="Proteomes" id="UP001172645">
    <property type="component" value="Unassembled WGS sequence"/>
</dbReference>